<proteinExistence type="predicted"/>
<protein>
    <submittedName>
        <fullName evidence="1">Uncharacterized protein</fullName>
    </submittedName>
</protein>
<evidence type="ECO:0000313" key="2">
    <source>
        <dbReference type="Proteomes" id="UP001497482"/>
    </source>
</evidence>
<name>A0AAV2KQW8_KNICA</name>
<organism evidence="1 2">
    <name type="scientific">Knipowitschia caucasica</name>
    <name type="common">Caucasian dwarf goby</name>
    <name type="synonym">Pomatoschistus caucasicus</name>
    <dbReference type="NCBI Taxonomy" id="637954"/>
    <lineage>
        <taxon>Eukaryota</taxon>
        <taxon>Metazoa</taxon>
        <taxon>Chordata</taxon>
        <taxon>Craniata</taxon>
        <taxon>Vertebrata</taxon>
        <taxon>Euteleostomi</taxon>
        <taxon>Actinopterygii</taxon>
        <taxon>Neopterygii</taxon>
        <taxon>Teleostei</taxon>
        <taxon>Neoteleostei</taxon>
        <taxon>Acanthomorphata</taxon>
        <taxon>Gobiaria</taxon>
        <taxon>Gobiiformes</taxon>
        <taxon>Gobioidei</taxon>
        <taxon>Gobiidae</taxon>
        <taxon>Gobiinae</taxon>
        <taxon>Knipowitschia</taxon>
    </lineage>
</organism>
<accession>A0AAV2KQW8</accession>
<sequence length="501" mass="50663">MCPLGVPLSPVSSVVVPCAWVSPVPCPRGVPCVPCPPPVLFPCAVFSRSVPVACLVVVPCGTCLTLVSLCALSQSVVILLAGLPVSAPPSVAGGLPVVVPCASVVSPLCRVSVVSLLPRCPLAVSQWCPLCVSQWVSPVAVFSVVFPCAVSHSPGVLAACLRVVVLSVLIVVSCFAPVSLKLVGPSVPGVLVPRVSVVSSVPCLVVFTCAVSQFVSPVAVGVLCAVSQWCPPVPCRSGGPCAVFSSGGFSPVPCFSVVSPVPCSQVSPVSLCVSASGVPLLRSPVVFLLWPCLQWCPSGVPCLMVVLCAVSSWCPSDDVSVRVLCRVFSVACPLCRVCSAVSLCRVSVESSGAVSPVVSSVPCLSGVLCAVSPPVVSSVPCFSGVLCAMDLSVSSVRGLSAVSSVRVSVVSSVPCLSGVLCAVSQWCPLSVVSSSAPVAVRPLLPCLGVSLCRVFGSVPPVPLVSYCCVSPVRSSSVPFGSQYGCSSVPLLPVVSSSRGLR</sequence>
<dbReference type="AlphaFoldDB" id="A0AAV2KQW8"/>
<gene>
    <name evidence="1" type="ORF">KC01_LOCUS20782</name>
</gene>
<dbReference type="Proteomes" id="UP001497482">
    <property type="component" value="Chromosome 2"/>
</dbReference>
<keyword evidence="2" id="KW-1185">Reference proteome</keyword>
<dbReference type="EMBL" id="OZ035824">
    <property type="protein sequence ID" value="CAL1591411.1"/>
    <property type="molecule type" value="Genomic_DNA"/>
</dbReference>
<evidence type="ECO:0000313" key="1">
    <source>
        <dbReference type="EMBL" id="CAL1591411.1"/>
    </source>
</evidence>
<reference evidence="1 2" key="1">
    <citation type="submission" date="2024-04" db="EMBL/GenBank/DDBJ databases">
        <authorList>
            <person name="Waldvogel A.-M."/>
            <person name="Schoenle A."/>
        </authorList>
    </citation>
    <scope>NUCLEOTIDE SEQUENCE [LARGE SCALE GENOMIC DNA]</scope>
</reference>